<protein>
    <submittedName>
        <fullName evidence="3">Retroelement</fullName>
    </submittedName>
</protein>
<dbReference type="Pfam" id="PF03184">
    <property type="entry name" value="DDE_1"/>
    <property type="match status" value="1"/>
</dbReference>
<proteinExistence type="predicted"/>
<evidence type="ECO:0000313" key="4">
    <source>
        <dbReference type="Proteomes" id="UP000198211"/>
    </source>
</evidence>
<feature type="domain" description="DDE-1" evidence="2">
    <location>
        <begin position="77"/>
        <end position="215"/>
    </location>
</feature>
<dbReference type="Proteomes" id="UP000198211">
    <property type="component" value="Unassembled WGS sequence"/>
</dbReference>
<accession>A0A225WYR4</accession>
<gene>
    <name evidence="3" type="ORF">PHMEG_0002425</name>
</gene>
<dbReference type="GO" id="GO:0003677">
    <property type="term" value="F:DNA binding"/>
    <property type="evidence" value="ECO:0007669"/>
    <property type="project" value="TreeGrafter"/>
</dbReference>
<dbReference type="InterPro" id="IPR036397">
    <property type="entry name" value="RNaseH_sf"/>
</dbReference>
<dbReference type="PANTHER" id="PTHR19303:SF71">
    <property type="entry name" value="ZINC FINGER PHD-TYPE DOMAIN-CONTAINING PROTEIN"/>
    <property type="match status" value="1"/>
</dbReference>
<reference evidence="4" key="1">
    <citation type="submission" date="2017-03" db="EMBL/GenBank/DDBJ databases">
        <title>Phytopthora megakarya and P. palmivora, two closely related causual agents of cacao black pod achieved similar genome size and gene model numbers by different mechanisms.</title>
        <authorList>
            <person name="Ali S."/>
            <person name="Shao J."/>
            <person name="Larry D.J."/>
            <person name="Kronmiller B."/>
            <person name="Shen D."/>
            <person name="Strem M.D."/>
            <person name="Melnick R.L."/>
            <person name="Guiltinan M.J."/>
            <person name="Tyler B.M."/>
            <person name="Meinhardt L.W."/>
            <person name="Bailey B.A."/>
        </authorList>
    </citation>
    <scope>NUCLEOTIDE SEQUENCE [LARGE SCALE GENOMIC DNA]</scope>
    <source>
        <strain evidence="4">zdho120</strain>
    </source>
</reference>
<dbReference type="AlphaFoldDB" id="A0A225WYR4"/>
<dbReference type="Gene3D" id="3.30.420.10">
    <property type="entry name" value="Ribonuclease H-like superfamily/Ribonuclease H"/>
    <property type="match status" value="1"/>
</dbReference>
<dbReference type="OrthoDB" id="8191755at2759"/>
<evidence type="ECO:0000256" key="1">
    <source>
        <dbReference type="SAM" id="MobiDB-lite"/>
    </source>
</evidence>
<dbReference type="InterPro" id="IPR050863">
    <property type="entry name" value="CenT-Element_Derived"/>
</dbReference>
<dbReference type="InterPro" id="IPR004875">
    <property type="entry name" value="DDE_SF_endonuclease_dom"/>
</dbReference>
<keyword evidence="4" id="KW-1185">Reference proteome</keyword>
<dbReference type="PANTHER" id="PTHR19303">
    <property type="entry name" value="TRANSPOSON"/>
    <property type="match status" value="1"/>
</dbReference>
<name>A0A225WYR4_9STRA</name>
<sequence length="442" mass="49684">MRKGRILDSARVNGVSNDEIFMFFAEFKDFLINHPIDATCIYNCDETGIDPQGGAPVKVIGARGARNVSVRRGSNRENTSVLMAVSGAGVVVPPLFVIKGKHKTPSNLLHGAPGGSRVTTSPNAFVTTDIFEEWVDHFVENIPPRRPVLLLLDNHKSHVALPVRRKCIANGIHLLSLPPHCTHIMQPLDAGCFRSFKSDWRGVVTRWNDSTKAKNIPRTFRARLIGEAMLSAFTPENIIASWKSTGIWPIDPKVVDRTIVSKDTRPVSQFARYEVTEDPLPIGKLRGRAVRSLVRDGVELNQIRSYTLAVREIPTPPSWEEKEEYAPKTLIDIGHKRLLTHEYCMKAEVENEEKKMEASELRLMKIEDAVHKKLRAALLAAQKRLALREKRRRASENRAVTRSKAKAKATTRLNDRQQENPNVQMDKLKVSGQKRASVSPRN</sequence>
<comment type="caution">
    <text evidence="3">The sequence shown here is derived from an EMBL/GenBank/DDBJ whole genome shotgun (WGS) entry which is preliminary data.</text>
</comment>
<dbReference type="EMBL" id="NBNE01000107">
    <property type="protein sequence ID" value="OWZ22806.1"/>
    <property type="molecule type" value="Genomic_DNA"/>
</dbReference>
<evidence type="ECO:0000259" key="2">
    <source>
        <dbReference type="Pfam" id="PF03184"/>
    </source>
</evidence>
<evidence type="ECO:0000313" key="3">
    <source>
        <dbReference type="EMBL" id="OWZ22806.1"/>
    </source>
</evidence>
<dbReference type="GO" id="GO:0005634">
    <property type="term" value="C:nucleus"/>
    <property type="evidence" value="ECO:0007669"/>
    <property type="project" value="TreeGrafter"/>
</dbReference>
<feature type="region of interest" description="Disordered" evidence="1">
    <location>
        <begin position="389"/>
        <end position="442"/>
    </location>
</feature>
<organism evidence="3 4">
    <name type="scientific">Phytophthora megakarya</name>
    <dbReference type="NCBI Taxonomy" id="4795"/>
    <lineage>
        <taxon>Eukaryota</taxon>
        <taxon>Sar</taxon>
        <taxon>Stramenopiles</taxon>
        <taxon>Oomycota</taxon>
        <taxon>Peronosporomycetes</taxon>
        <taxon>Peronosporales</taxon>
        <taxon>Peronosporaceae</taxon>
        <taxon>Phytophthora</taxon>
    </lineage>
</organism>